<proteinExistence type="predicted"/>
<evidence type="ECO:0000313" key="3">
    <source>
        <dbReference type="Proteomes" id="UP000005801"/>
    </source>
</evidence>
<organism evidence="2 3">
    <name type="scientific">Plesiocystis pacifica SIR-1</name>
    <dbReference type="NCBI Taxonomy" id="391625"/>
    <lineage>
        <taxon>Bacteria</taxon>
        <taxon>Pseudomonadati</taxon>
        <taxon>Myxococcota</taxon>
        <taxon>Polyangia</taxon>
        <taxon>Nannocystales</taxon>
        <taxon>Nannocystaceae</taxon>
        <taxon>Plesiocystis</taxon>
    </lineage>
</organism>
<dbReference type="EMBL" id="ABCS01000139">
    <property type="protein sequence ID" value="EDM74281.1"/>
    <property type="molecule type" value="Genomic_DNA"/>
</dbReference>
<reference evidence="2 3" key="1">
    <citation type="submission" date="2007-06" db="EMBL/GenBank/DDBJ databases">
        <authorList>
            <person name="Shimkets L."/>
            <person name="Ferriera S."/>
            <person name="Johnson J."/>
            <person name="Kravitz S."/>
            <person name="Beeson K."/>
            <person name="Sutton G."/>
            <person name="Rogers Y.-H."/>
            <person name="Friedman R."/>
            <person name="Frazier M."/>
            <person name="Venter J.C."/>
        </authorList>
    </citation>
    <scope>NUCLEOTIDE SEQUENCE [LARGE SCALE GENOMIC DNA]</scope>
    <source>
        <strain evidence="2 3">SIR-1</strain>
    </source>
</reference>
<name>A6GIN2_9BACT</name>
<evidence type="ECO:0008006" key="4">
    <source>
        <dbReference type="Google" id="ProtNLM"/>
    </source>
</evidence>
<accession>A6GIN2</accession>
<comment type="caution">
    <text evidence="2">The sequence shown here is derived from an EMBL/GenBank/DDBJ whole genome shotgun (WGS) entry which is preliminary data.</text>
</comment>
<dbReference type="SUPFAM" id="SSF75011">
    <property type="entry name" value="3-carboxy-cis,cis-mucoante lactonizing enzyme"/>
    <property type="match status" value="1"/>
</dbReference>
<protein>
    <recommendedName>
        <fullName evidence="4">Photosynthesis system II assembly factor Ycf48/Hcf136-like domain-containing protein</fullName>
    </recommendedName>
</protein>
<feature type="chain" id="PRO_5002697902" description="Photosynthesis system II assembly factor Ycf48/Hcf136-like domain-containing protein" evidence="1">
    <location>
        <begin position="18"/>
        <end position="337"/>
    </location>
</feature>
<dbReference type="STRING" id="391625.PPSIR1_02056"/>
<keyword evidence="1" id="KW-0732">Signal</keyword>
<gene>
    <name evidence="2" type="ORF">PPSIR1_02056</name>
</gene>
<evidence type="ECO:0000256" key="1">
    <source>
        <dbReference type="SAM" id="SignalP"/>
    </source>
</evidence>
<keyword evidence="3" id="KW-1185">Reference proteome</keyword>
<feature type="signal peptide" evidence="1">
    <location>
        <begin position="1"/>
        <end position="17"/>
    </location>
</feature>
<sequence>MAVNPAALLRPARPLLALGALLPLLTACPGPDPDEEPEWEIGLRTEVSEGAFLSAWGPSSDEIYAVGGQFEAGYMARFDGTEWATEPGPEGLPLYNWVYGTGDLLWIAANDGWTARRGADGTWSTDNLGIEDDLWGIWGSGDDDVWTVGGDFPNGVPTLAHWDGSAWTLQELPEIDREFGALLKVWGTGADDVFSVGDNGVILHFDGSTWVQQPSGVTRDLISLWGAGPDEIVSVGGRQNGVIARYDGSTWTSEIIGELPGINGVWMAEDGTAFAAANDGIVLEIEAGTLNWEKLDQSAFPDVLHGAFGLPDGTRVAVGGSLLSGAPWTGVIAQYLP</sequence>
<dbReference type="Proteomes" id="UP000005801">
    <property type="component" value="Unassembled WGS sequence"/>
</dbReference>
<evidence type="ECO:0000313" key="2">
    <source>
        <dbReference type="EMBL" id="EDM74281.1"/>
    </source>
</evidence>
<dbReference type="eggNOG" id="COG4447">
    <property type="taxonomic scope" value="Bacteria"/>
</dbReference>
<dbReference type="AlphaFoldDB" id="A6GIN2"/>